<evidence type="ECO:0000256" key="8">
    <source>
        <dbReference type="ARBA" id="ARBA00023065"/>
    </source>
</evidence>
<feature type="transmembrane region" description="Helical" evidence="11">
    <location>
        <begin position="295"/>
        <end position="314"/>
    </location>
</feature>
<dbReference type="EMBL" id="MCFD01000007">
    <property type="protein sequence ID" value="ORX69442.1"/>
    <property type="molecule type" value="Genomic_DNA"/>
</dbReference>
<dbReference type="InterPro" id="IPR006153">
    <property type="entry name" value="Cation/H_exchanger_TM"/>
</dbReference>
<dbReference type="RefSeq" id="XP_040743130.1">
    <property type="nucleotide sequence ID" value="XM_040884644.1"/>
</dbReference>
<keyword evidence="3" id="KW-0813">Transport</keyword>
<comment type="subcellular location">
    <subcellularLocation>
        <location evidence="1">Membrane</location>
        <topology evidence="1">Multi-pass membrane protein</topology>
    </subcellularLocation>
</comment>
<feature type="transmembrane region" description="Helical" evidence="11">
    <location>
        <begin position="200"/>
        <end position="221"/>
    </location>
</feature>
<dbReference type="InterPro" id="IPR004712">
    <property type="entry name" value="Na+/H+_antiporter_fungi"/>
</dbReference>
<dbReference type="STRING" id="61395.A0A1Y1W7M3"/>
<evidence type="ECO:0000256" key="7">
    <source>
        <dbReference type="ARBA" id="ARBA00023053"/>
    </source>
</evidence>
<evidence type="ECO:0000256" key="2">
    <source>
        <dbReference type="ARBA" id="ARBA00005248"/>
    </source>
</evidence>
<keyword evidence="9 11" id="KW-0472">Membrane</keyword>
<dbReference type="Pfam" id="PF00999">
    <property type="entry name" value="Na_H_Exchanger"/>
    <property type="match status" value="1"/>
</dbReference>
<dbReference type="GeneID" id="63801292"/>
<dbReference type="Gene3D" id="1.20.1530.20">
    <property type="match status" value="1"/>
</dbReference>
<feature type="transmembrane region" description="Helical" evidence="11">
    <location>
        <begin position="400"/>
        <end position="421"/>
    </location>
</feature>
<dbReference type="GO" id="GO:0036376">
    <property type="term" value="P:sodium ion export across plasma membrane"/>
    <property type="evidence" value="ECO:0007669"/>
    <property type="project" value="InterPro"/>
</dbReference>
<name>A0A1Y1W7M3_9FUNG</name>
<evidence type="ECO:0000313" key="14">
    <source>
        <dbReference type="Proteomes" id="UP000193922"/>
    </source>
</evidence>
<dbReference type="OrthoDB" id="2190219at2759"/>
<feature type="transmembrane region" description="Helical" evidence="11">
    <location>
        <begin position="100"/>
        <end position="122"/>
    </location>
</feature>
<dbReference type="PANTHER" id="PTHR31382:SF1">
    <property type="entry name" value="SODIUM ION_PROTON EXCHANGER (EUROFUNG)"/>
    <property type="match status" value="1"/>
</dbReference>
<dbReference type="GO" id="GO:0042391">
    <property type="term" value="P:regulation of membrane potential"/>
    <property type="evidence" value="ECO:0007669"/>
    <property type="project" value="InterPro"/>
</dbReference>
<organism evidence="13 14">
    <name type="scientific">Linderina pennispora</name>
    <dbReference type="NCBI Taxonomy" id="61395"/>
    <lineage>
        <taxon>Eukaryota</taxon>
        <taxon>Fungi</taxon>
        <taxon>Fungi incertae sedis</taxon>
        <taxon>Zoopagomycota</taxon>
        <taxon>Kickxellomycotina</taxon>
        <taxon>Kickxellomycetes</taxon>
        <taxon>Kickxellales</taxon>
        <taxon>Kickxellaceae</taxon>
        <taxon>Linderina</taxon>
    </lineage>
</organism>
<dbReference type="GO" id="GO:0015385">
    <property type="term" value="F:sodium:proton antiporter activity"/>
    <property type="evidence" value="ECO:0007669"/>
    <property type="project" value="InterPro"/>
</dbReference>
<evidence type="ECO:0000256" key="10">
    <source>
        <dbReference type="ARBA" id="ARBA00023201"/>
    </source>
</evidence>
<comment type="caution">
    <text evidence="13">The sequence shown here is derived from an EMBL/GenBank/DDBJ whole genome shotgun (WGS) entry which is preliminary data.</text>
</comment>
<evidence type="ECO:0000259" key="12">
    <source>
        <dbReference type="Pfam" id="PF00999"/>
    </source>
</evidence>
<evidence type="ECO:0000256" key="9">
    <source>
        <dbReference type="ARBA" id="ARBA00023136"/>
    </source>
</evidence>
<feature type="non-terminal residue" evidence="13">
    <location>
        <position position="422"/>
    </location>
</feature>
<protein>
    <submittedName>
        <fullName evidence="13">Sodium/hydrogen exchanger</fullName>
    </submittedName>
</protein>
<evidence type="ECO:0000256" key="4">
    <source>
        <dbReference type="ARBA" id="ARBA00022449"/>
    </source>
</evidence>
<reference evidence="13 14" key="1">
    <citation type="submission" date="2016-07" db="EMBL/GenBank/DDBJ databases">
        <title>Pervasive Adenine N6-methylation of Active Genes in Fungi.</title>
        <authorList>
            <consortium name="DOE Joint Genome Institute"/>
            <person name="Mondo S.J."/>
            <person name="Dannebaum R.O."/>
            <person name="Kuo R.C."/>
            <person name="Labutti K."/>
            <person name="Haridas S."/>
            <person name="Kuo A."/>
            <person name="Salamov A."/>
            <person name="Ahrendt S.R."/>
            <person name="Lipzen A."/>
            <person name="Sullivan W."/>
            <person name="Andreopoulos W.B."/>
            <person name="Clum A."/>
            <person name="Lindquist E."/>
            <person name="Daum C."/>
            <person name="Ramamoorthy G.K."/>
            <person name="Gryganskyi A."/>
            <person name="Culley D."/>
            <person name="Magnuson J.K."/>
            <person name="James T.Y."/>
            <person name="O'Malley M.A."/>
            <person name="Stajich J.E."/>
            <person name="Spatafora J.W."/>
            <person name="Visel A."/>
            <person name="Grigoriev I.V."/>
        </authorList>
    </citation>
    <scope>NUCLEOTIDE SEQUENCE [LARGE SCALE GENOMIC DNA]</scope>
    <source>
        <strain evidence="13 14">ATCC 12442</strain>
    </source>
</reference>
<keyword evidence="14" id="KW-1185">Reference proteome</keyword>
<dbReference type="PANTHER" id="PTHR31382">
    <property type="entry name" value="NA(+)/H(+) ANTIPORTER"/>
    <property type="match status" value="1"/>
</dbReference>
<sequence>MGAEENASKVVPAFLGGFICIYGLVSGFIKERLFLSESLVATAFGIAIGPKAIGLVDPHKWTNVEKFTLEFARYVIGIQVMAAGATLPRRYMVRKWRSMSILLGPVMVAMWLVTAAFIKLMFDIDFKQALLIGSCAAPTDPILANSVVKGRYAESNVPKNVRDALSAESGVNDGLGLPFMFLALYLLDETFTARHAVARWFYWTWCYQILLSVVIGITVGYIARKLLRLSEAYDLIDKESFLGFTIGLSIFLLGCLQLIGSDDVLACFIAGHSFTWDDWFREETKDAHFQEVLDSLINVAFFIYFGTIIPWDQFNQPDLMITPWRLVVCAIAVLCLRRIPVVILLTRFIPALRNYRQSIFAGWFGPIGVGAIFFAETVLEEIEKKPDAFHIRSREIIQPVIIFLILSSVLVHGITLPLLYIG</sequence>
<feature type="domain" description="Cation/H+ exchanger transmembrane" evidence="12">
    <location>
        <begin position="25"/>
        <end position="419"/>
    </location>
</feature>
<dbReference type="InterPro" id="IPR038770">
    <property type="entry name" value="Na+/solute_symporter_sf"/>
</dbReference>
<keyword evidence="10" id="KW-0739">Sodium transport</keyword>
<gene>
    <name evidence="13" type="ORF">DL89DRAFT_223549</name>
</gene>
<dbReference type="Proteomes" id="UP000193922">
    <property type="component" value="Unassembled WGS sequence"/>
</dbReference>
<keyword evidence="4" id="KW-0050">Antiport</keyword>
<keyword evidence="6 11" id="KW-1133">Transmembrane helix</keyword>
<evidence type="ECO:0000313" key="13">
    <source>
        <dbReference type="EMBL" id="ORX69442.1"/>
    </source>
</evidence>
<feature type="transmembrane region" description="Helical" evidence="11">
    <location>
        <begin position="326"/>
        <end position="348"/>
    </location>
</feature>
<keyword evidence="5 11" id="KW-0812">Transmembrane</keyword>
<feature type="transmembrane region" description="Helical" evidence="11">
    <location>
        <begin position="71"/>
        <end position="88"/>
    </location>
</feature>
<keyword evidence="7" id="KW-0915">Sodium</keyword>
<evidence type="ECO:0000256" key="6">
    <source>
        <dbReference type="ARBA" id="ARBA00022989"/>
    </source>
</evidence>
<comment type="similarity">
    <text evidence="2">Belongs to the fungal Na(+)/H(+) exchanger family.</text>
</comment>
<proteinExistence type="inferred from homology"/>
<dbReference type="AlphaFoldDB" id="A0A1Y1W7M3"/>
<dbReference type="GO" id="GO:0120029">
    <property type="term" value="P:proton export across plasma membrane"/>
    <property type="evidence" value="ECO:0007669"/>
    <property type="project" value="InterPro"/>
</dbReference>
<accession>A0A1Y1W7M3</accession>
<dbReference type="FunFam" id="1.20.1530.20:FF:000015">
    <property type="entry name" value="Na(+)/H(+) antiporter 2"/>
    <property type="match status" value="1"/>
</dbReference>
<evidence type="ECO:0000256" key="1">
    <source>
        <dbReference type="ARBA" id="ARBA00004141"/>
    </source>
</evidence>
<feature type="transmembrane region" description="Helical" evidence="11">
    <location>
        <begin position="12"/>
        <end position="29"/>
    </location>
</feature>
<evidence type="ECO:0000256" key="3">
    <source>
        <dbReference type="ARBA" id="ARBA00022448"/>
    </source>
</evidence>
<evidence type="ECO:0000256" key="5">
    <source>
        <dbReference type="ARBA" id="ARBA00022692"/>
    </source>
</evidence>
<keyword evidence="8" id="KW-0406">Ion transport</keyword>
<evidence type="ECO:0000256" key="11">
    <source>
        <dbReference type="SAM" id="Phobius"/>
    </source>
</evidence>
<feature type="transmembrane region" description="Helical" evidence="11">
    <location>
        <begin position="360"/>
        <end position="379"/>
    </location>
</feature>
<feature type="transmembrane region" description="Helical" evidence="11">
    <location>
        <begin position="241"/>
        <end position="259"/>
    </location>
</feature>
<dbReference type="GO" id="GO:0005886">
    <property type="term" value="C:plasma membrane"/>
    <property type="evidence" value="ECO:0007669"/>
    <property type="project" value="InterPro"/>
</dbReference>